<reference evidence="1" key="1">
    <citation type="submission" date="2022-02" db="EMBL/GenBank/DDBJ databases">
        <title>Plant Genome Project.</title>
        <authorList>
            <person name="Zhang R.-G."/>
        </authorList>
    </citation>
    <scope>NUCLEOTIDE SEQUENCE</scope>
    <source>
        <strain evidence="1">AT1</strain>
    </source>
</reference>
<comment type="caution">
    <text evidence="1">The sequence shown here is derived from an EMBL/GenBank/DDBJ whole genome shotgun (WGS) entry which is preliminary data.</text>
</comment>
<name>A0ACC0NIG5_RHOML</name>
<accession>A0ACC0NIG5</accession>
<dbReference type="Proteomes" id="UP001062846">
    <property type="component" value="Chromosome 6"/>
</dbReference>
<evidence type="ECO:0000313" key="1">
    <source>
        <dbReference type="EMBL" id="KAI8552709.1"/>
    </source>
</evidence>
<proteinExistence type="predicted"/>
<sequence>MGSIHFRNGKKSAILALANSPILFIASKNSRPPSECGSNKSLDSMRLPTTLKLMRKTKWVNSTSPDPPRARDANESSSIHRVMLSTLFCLTAAVSLTRLLTRSSAVHSFLSDRQYVPWLPMAIDPWL</sequence>
<keyword evidence="2" id="KW-1185">Reference proteome</keyword>
<dbReference type="EMBL" id="CM046393">
    <property type="protein sequence ID" value="KAI8552709.1"/>
    <property type="molecule type" value="Genomic_DNA"/>
</dbReference>
<gene>
    <name evidence="1" type="ORF">RHMOL_Rhmol06G0287600</name>
</gene>
<protein>
    <submittedName>
        <fullName evidence="1">Uncharacterized protein</fullName>
    </submittedName>
</protein>
<evidence type="ECO:0000313" key="2">
    <source>
        <dbReference type="Proteomes" id="UP001062846"/>
    </source>
</evidence>
<organism evidence="1 2">
    <name type="scientific">Rhododendron molle</name>
    <name type="common">Chinese azalea</name>
    <name type="synonym">Azalea mollis</name>
    <dbReference type="NCBI Taxonomy" id="49168"/>
    <lineage>
        <taxon>Eukaryota</taxon>
        <taxon>Viridiplantae</taxon>
        <taxon>Streptophyta</taxon>
        <taxon>Embryophyta</taxon>
        <taxon>Tracheophyta</taxon>
        <taxon>Spermatophyta</taxon>
        <taxon>Magnoliopsida</taxon>
        <taxon>eudicotyledons</taxon>
        <taxon>Gunneridae</taxon>
        <taxon>Pentapetalae</taxon>
        <taxon>asterids</taxon>
        <taxon>Ericales</taxon>
        <taxon>Ericaceae</taxon>
        <taxon>Ericoideae</taxon>
        <taxon>Rhodoreae</taxon>
        <taxon>Rhododendron</taxon>
    </lineage>
</organism>